<dbReference type="PROSITE" id="PS50977">
    <property type="entry name" value="HTH_TETR_2"/>
    <property type="match status" value="1"/>
</dbReference>
<feature type="domain" description="HTH tetR-type" evidence="5">
    <location>
        <begin position="20"/>
        <end position="80"/>
    </location>
</feature>
<gene>
    <name evidence="6" type="ORF">HHL24_37465</name>
</gene>
<dbReference type="AlphaFoldDB" id="A0A848IU71"/>
<evidence type="ECO:0000313" key="6">
    <source>
        <dbReference type="EMBL" id="NMM03555.1"/>
    </source>
</evidence>
<dbReference type="InterPro" id="IPR036271">
    <property type="entry name" value="Tet_transcr_reg_TetR-rel_C_sf"/>
</dbReference>
<evidence type="ECO:0000256" key="1">
    <source>
        <dbReference type="ARBA" id="ARBA00023015"/>
    </source>
</evidence>
<dbReference type="PRINTS" id="PR00455">
    <property type="entry name" value="HTHTETR"/>
</dbReference>
<dbReference type="InterPro" id="IPR050109">
    <property type="entry name" value="HTH-type_TetR-like_transc_reg"/>
</dbReference>
<accession>A0A848IU71</accession>
<keyword evidence="2 4" id="KW-0238">DNA-binding</keyword>
<organism evidence="6 7">
    <name type="scientific">Paraburkholderia polaris</name>
    <dbReference type="NCBI Taxonomy" id="2728848"/>
    <lineage>
        <taxon>Bacteria</taxon>
        <taxon>Pseudomonadati</taxon>
        <taxon>Pseudomonadota</taxon>
        <taxon>Betaproteobacteria</taxon>
        <taxon>Burkholderiales</taxon>
        <taxon>Burkholderiaceae</taxon>
        <taxon>Paraburkholderia</taxon>
    </lineage>
</organism>
<evidence type="ECO:0000256" key="3">
    <source>
        <dbReference type="ARBA" id="ARBA00023163"/>
    </source>
</evidence>
<dbReference type="SUPFAM" id="SSF48498">
    <property type="entry name" value="Tetracyclin repressor-like, C-terminal domain"/>
    <property type="match status" value="1"/>
</dbReference>
<dbReference type="Proteomes" id="UP000544134">
    <property type="component" value="Unassembled WGS sequence"/>
</dbReference>
<evidence type="ECO:0000313" key="7">
    <source>
        <dbReference type="Proteomes" id="UP000544134"/>
    </source>
</evidence>
<protein>
    <submittedName>
        <fullName evidence="6">TetR/AcrR family transcriptional regulator</fullName>
    </submittedName>
</protein>
<feature type="DNA-binding region" description="H-T-H motif" evidence="4">
    <location>
        <begin position="43"/>
        <end position="62"/>
    </location>
</feature>
<evidence type="ECO:0000259" key="5">
    <source>
        <dbReference type="PROSITE" id="PS50977"/>
    </source>
</evidence>
<dbReference type="InterPro" id="IPR001647">
    <property type="entry name" value="HTH_TetR"/>
</dbReference>
<keyword evidence="1" id="KW-0805">Transcription regulation</keyword>
<proteinExistence type="predicted"/>
<sequence length="233" mass="26311">MNAKRSPAKPLGRRPTVDDFDVREHLLDTATRLFAERGIAATTVAQIAADADVTSALVHYYFTNRERLLDAVVDERLALAAEFVWRPAADDTASDPFALAHEFVARLFDVTERMPWLPPLWLREIVNEGGLLRERMLRRIPFDNIKRFGARVAQAQQDGTVNRELEALMLFNSILALVMLPLATAKIWQSARGLPVIERDALRRHVSALLISGMQPQPRAAQPKRRVDLRSKS</sequence>
<evidence type="ECO:0000256" key="4">
    <source>
        <dbReference type="PROSITE-ProRule" id="PRU00335"/>
    </source>
</evidence>
<comment type="caution">
    <text evidence="6">The sequence shown here is derived from an EMBL/GenBank/DDBJ whole genome shotgun (WGS) entry which is preliminary data.</text>
</comment>
<dbReference type="PANTHER" id="PTHR30055">
    <property type="entry name" value="HTH-TYPE TRANSCRIPTIONAL REGULATOR RUTR"/>
    <property type="match status" value="1"/>
</dbReference>
<evidence type="ECO:0000256" key="2">
    <source>
        <dbReference type="ARBA" id="ARBA00023125"/>
    </source>
</evidence>
<dbReference type="GO" id="GO:0003700">
    <property type="term" value="F:DNA-binding transcription factor activity"/>
    <property type="evidence" value="ECO:0007669"/>
    <property type="project" value="TreeGrafter"/>
</dbReference>
<name>A0A848IU71_9BURK</name>
<dbReference type="RefSeq" id="WP_169490352.1">
    <property type="nucleotide sequence ID" value="NZ_JABBGJ010000055.1"/>
</dbReference>
<dbReference type="Pfam" id="PF00440">
    <property type="entry name" value="TetR_N"/>
    <property type="match status" value="1"/>
</dbReference>
<keyword evidence="3" id="KW-0804">Transcription</keyword>
<keyword evidence="7" id="KW-1185">Reference proteome</keyword>
<dbReference type="SUPFAM" id="SSF46689">
    <property type="entry name" value="Homeodomain-like"/>
    <property type="match status" value="1"/>
</dbReference>
<dbReference type="GO" id="GO:0000976">
    <property type="term" value="F:transcription cis-regulatory region binding"/>
    <property type="evidence" value="ECO:0007669"/>
    <property type="project" value="TreeGrafter"/>
</dbReference>
<reference evidence="6 7" key="1">
    <citation type="submission" date="2020-04" db="EMBL/GenBank/DDBJ databases">
        <title>Paraburkholderia sp. RP-4-7 isolated from soil.</title>
        <authorList>
            <person name="Dahal R.H."/>
        </authorList>
    </citation>
    <scope>NUCLEOTIDE SEQUENCE [LARGE SCALE GENOMIC DNA]</scope>
    <source>
        <strain evidence="6 7">RP-4-7</strain>
    </source>
</reference>
<dbReference type="InterPro" id="IPR009057">
    <property type="entry name" value="Homeodomain-like_sf"/>
</dbReference>
<dbReference type="Gene3D" id="1.10.357.10">
    <property type="entry name" value="Tetracycline Repressor, domain 2"/>
    <property type="match status" value="1"/>
</dbReference>
<dbReference type="EMBL" id="JABBGJ010000055">
    <property type="protein sequence ID" value="NMM03555.1"/>
    <property type="molecule type" value="Genomic_DNA"/>
</dbReference>
<dbReference type="PANTHER" id="PTHR30055:SF234">
    <property type="entry name" value="HTH-TYPE TRANSCRIPTIONAL REGULATOR BETI"/>
    <property type="match status" value="1"/>
</dbReference>